<dbReference type="GO" id="GO:0015087">
    <property type="term" value="F:cobalt ion transmembrane transporter activity"/>
    <property type="evidence" value="ECO:0007669"/>
    <property type="project" value="UniProtKB-ARBA"/>
</dbReference>
<dbReference type="PANTHER" id="PTHR43553">
    <property type="entry name" value="HEAVY METAL TRANSPORTER"/>
    <property type="match status" value="1"/>
</dbReference>
<accession>A0AAU8IEM8</accession>
<evidence type="ECO:0000259" key="9">
    <source>
        <dbReference type="PROSITE" id="PS50893"/>
    </source>
</evidence>
<dbReference type="GO" id="GO:0016887">
    <property type="term" value="F:ATP hydrolysis activity"/>
    <property type="evidence" value="ECO:0007669"/>
    <property type="project" value="InterPro"/>
</dbReference>
<reference evidence="10" key="1">
    <citation type="submission" date="2024-06" db="EMBL/GenBank/DDBJ databases">
        <authorList>
            <person name="Fan A."/>
            <person name="Zhang F.Y."/>
            <person name="Zhang L."/>
        </authorList>
    </citation>
    <scope>NUCLEOTIDE SEQUENCE</scope>
    <source>
        <strain evidence="10">Y61</strain>
    </source>
</reference>
<dbReference type="InterPro" id="IPR027417">
    <property type="entry name" value="P-loop_NTPase"/>
</dbReference>
<evidence type="ECO:0000256" key="8">
    <source>
        <dbReference type="ARBA" id="ARBA00023136"/>
    </source>
</evidence>
<dbReference type="EMBL" id="CP159510">
    <property type="protein sequence ID" value="XCJ16930.1"/>
    <property type="molecule type" value="Genomic_DNA"/>
</dbReference>
<comment type="subcellular location">
    <subcellularLocation>
        <location evidence="1">Cell membrane</location>
        <topology evidence="1">Peripheral membrane protein</topology>
    </subcellularLocation>
</comment>
<evidence type="ECO:0000256" key="4">
    <source>
        <dbReference type="ARBA" id="ARBA00022475"/>
    </source>
</evidence>
<dbReference type="CDD" id="cd03225">
    <property type="entry name" value="ABC_cobalt_CbiO_domain1"/>
    <property type="match status" value="1"/>
</dbReference>
<dbReference type="InterPro" id="IPR003439">
    <property type="entry name" value="ABC_transporter-like_ATP-bd"/>
</dbReference>
<dbReference type="InterPro" id="IPR015856">
    <property type="entry name" value="ABC_transpr_CbiO/EcfA_su"/>
</dbReference>
<dbReference type="Gene3D" id="3.40.50.300">
    <property type="entry name" value="P-loop containing nucleotide triphosphate hydrolases"/>
    <property type="match status" value="1"/>
</dbReference>
<proteinExistence type="inferred from homology"/>
<dbReference type="FunFam" id="3.40.50.300:FF:000224">
    <property type="entry name" value="Energy-coupling factor transporter ATP-binding protein EcfA"/>
    <property type="match status" value="1"/>
</dbReference>
<dbReference type="AlphaFoldDB" id="A0AAU8IEM8"/>
<dbReference type="InterPro" id="IPR050095">
    <property type="entry name" value="ECF_ABC_transporter_ATP-bd"/>
</dbReference>
<keyword evidence="5" id="KW-0547">Nucleotide-binding</keyword>
<keyword evidence="8" id="KW-0472">Membrane</keyword>
<keyword evidence="3" id="KW-0813">Transport</keyword>
<feature type="domain" description="ABC transporter" evidence="9">
    <location>
        <begin position="3"/>
        <end position="242"/>
    </location>
</feature>
<organism evidence="10">
    <name type="scientific">Sporolactobacillus sp. Y61</name>
    <dbReference type="NCBI Taxonomy" id="3160863"/>
    <lineage>
        <taxon>Bacteria</taxon>
        <taxon>Bacillati</taxon>
        <taxon>Bacillota</taxon>
        <taxon>Bacilli</taxon>
        <taxon>Bacillales</taxon>
        <taxon>Sporolactobacillaceae</taxon>
        <taxon>Sporolactobacillus</taxon>
    </lineage>
</organism>
<dbReference type="InterPro" id="IPR003593">
    <property type="entry name" value="AAA+_ATPase"/>
</dbReference>
<comment type="similarity">
    <text evidence="2">Belongs to the ABC transporter superfamily.</text>
</comment>
<dbReference type="Pfam" id="PF00005">
    <property type="entry name" value="ABC_tran"/>
    <property type="match status" value="1"/>
</dbReference>
<evidence type="ECO:0000256" key="1">
    <source>
        <dbReference type="ARBA" id="ARBA00004202"/>
    </source>
</evidence>
<evidence type="ECO:0000313" key="10">
    <source>
        <dbReference type="EMBL" id="XCJ16930.1"/>
    </source>
</evidence>
<dbReference type="GO" id="GO:0005524">
    <property type="term" value="F:ATP binding"/>
    <property type="evidence" value="ECO:0007669"/>
    <property type="project" value="UniProtKB-KW"/>
</dbReference>
<dbReference type="GO" id="GO:0042626">
    <property type="term" value="F:ATPase-coupled transmembrane transporter activity"/>
    <property type="evidence" value="ECO:0007669"/>
    <property type="project" value="TreeGrafter"/>
</dbReference>
<protein>
    <submittedName>
        <fullName evidence="10">ABC transporter ATP-binding protein</fullName>
    </submittedName>
</protein>
<dbReference type="SUPFAM" id="SSF52540">
    <property type="entry name" value="P-loop containing nucleoside triphosphate hydrolases"/>
    <property type="match status" value="1"/>
</dbReference>
<sequence length="243" mass="27641">MMIDLQHLFYRYSDQFEALKDVSLRIEPGEAVAFIGPNGSGKSTLMKLIGGLITAEKGQYLLNGEAVTAKKLKDRRFAQQLHKHIGLIFQNPDTQLFCGSVKEEIAFGPDQMGLTEDQVNIRVADSMRLLGISGLAERPPYHLSEGEKKRVAIAAVVALNPQVYIFDEPMNHLDPKSKRFLRQFMIKLNQLGKTLICSTHDFAYVEGIFRRAAVFSEDHRLIRCDDYESVMRDREFLLNHNII</sequence>
<evidence type="ECO:0000256" key="7">
    <source>
        <dbReference type="ARBA" id="ARBA00022967"/>
    </source>
</evidence>
<name>A0AAU8IEM8_9BACL</name>
<evidence type="ECO:0000256" key="6">
    <source>
        <dbReference type="ARBA" id="ARBA00022840"/>
    </source>
</evidence>
<keyword evidence="7" id="KW-1278">Translocase</keyword>
<keyword evidence="6 10" id="KW-0067">ATP-binding</keyword>
<dbReference type="PROSITE" id="PS50893">
    <property type="entry name" value="ABC_TRANSPORTER_2"/>
    <property type="match status" value="1"/>
</dbReference>
<evidence type="ECO:0000256" key="2">
    <source>
        <dbReference type="ARBA" id="ARBA00005417"/>
    </source>
</evidence>
<gene>
    <name evidence="10" type="ORF">ABNN70_15200</name>
</gene>
<dbReference type="GO" id="GO:0043190">
    <property type="term" value="C:ATP-binding cassette (ABC) transporter complex"/>
    <property type="evidence" value="ECO:0007669"/>
    <property type="project" value="TreeGrafter"/>
</dbReference>
<keyword evidence="4" id="KW-1003">Cell membrane</keyword>
<evidence type="ECO:0000256" key="5">
    <source>
        <dbReference type="ARBA" id="ARBA00022741"/>
    </source>
</evidence>
<dbReference type="SMART" id="SM00382">
    <property type="entry name" value="AAA"/>
    <property type="match status" value="1"/>
</dbReference>
<dbReference type="RefSeq" id="WP_353948274.1">
    <property type="nucleotide sequence ID" value="NZ_CP159510.1"/>
</dbReference>
<evidence type="ECO:0000256" key="3">
    <source>
        <dbReference type="ARBA" id="ARBA00022448"/>
    </source>
</evidence>